<comment type="caution">
    <text evidence="2">The sequence shown here is derived from an EMBL/GenBank/DDBJ whole genome shotgun (WGS) entry which is preliminary data.</text>
</comment>
<dbReference type="PANTHER" id="PTHR46929:SF4">
    <property type="entry name" value="MYB_SANT-LIKE DOMAIN-CONTAINING PROTEIN"/>
    <property type="match status" value="1"/>
</dbReference>
<proteinExistence type="predicted"/>
<protein>
    <recommendedName>
        <fullName evidence="1">Myb/SANT-like domain-containing protein</fullName>
    </recommendedName>
</protein>
<dbReference type="SMR" id="A0A445DF66"/>
<organism evidence="2 3">
    <name type="scientific">Arachis hypogaea</name>
    <name type="common">Peanut</name>
    <dbReference type="NCBI Taxonomy" id="3818"/>
    <lineage>
        <taxon>Eukaryota</taxon>
        <taxon>Viridiplantae</taxon>
        <taxon>Streptophyta</taxon>
        <taxon>Embryophyta</taxon>
        <taxon>Tracheophyta</taxon>
        <taxon>Spermatophyta</taxon>
        <taxon>Magnoliopsida</taxon>
        <taxon>eudicotyledons</taxon>
        <taxon>Gunneridae</taxon>
        <taxon>Pentapetalae</taxon>
        <taxon>rosids</taxon>
        <taxon>fabids</taxon>
        <taxon>Fabales</taxon>
        <taxon>Fabaceae</taxon>
        <taxon>Papilionoideae</taxon>
        <taxon>50 kb inversion clade</taxon>
        <taxon>dalbergioids sensu lato</taxon>
        <taxon>Dalbergieae</taxon>
        <taxon>Pterocarpus clade</taxon>
        <taxon>Arachis</taxon>
    </lineage>
</organism>
<dbReference type="Gramene" id="arahy.Tifrunner.gnm2.ann2.Ah04g276600.1">
    <property type="protein sequence ID" value="arahy.Tifrunner.gnm2.ann2.Ah04g276600.1-CDS"/>
    <property type="gene ID" value="arahy.Tifrunner.gnm2.ann2.Ah04g276600"/>
</dbReference>
<name>A0A445DF66_ARAHY</name>
<sequence>MPNKENKTTKTNQPSKDKLRWSDDMVEVLLNALVEETFKAKVYANVVKTLNIAIGPYITKKYIKNRTKTLKDHFIEVYDLFHHLSGFAWNLVIRKFEVEEEVRQDFIKEKSHANK</sequence>
<dbReference type="AlphaFoldDB" id="A0A445DF66"/>
<reference evidence="2 3" key="1">
    <citation type="submission" date="2019-01" db="EMBL/GenBank/DDBJ databases">
        <title>Sequencing of cultivated peanut Arachis hypogaea provides insights into genome evolution and oil improvement.</title>
        <authorList>
            <person name="Chen X."/>
        </authorList>
    </citation>
    <scope>NUCLEOTIDE SEQUENCE [LARGE SCALE GENOMIC DNA]</scope>
    <source>
        <strain evidence="3">cv. Fuhuasheng</strain>
        <tissue evidence="2">Leaves</tissue>
    </source>
</reference>
<dbReference type="InterPro" id="IPR024752">
    <property type="entry name" value="Myb/SANT-like_dom"/>
</dbReference>
<evidence type="ECO:0000313" key="2">
    <source>
        <dbReference type="EMBL" id="RYR61828.1"/>
    </source>
</evidence>
<gene>
    <name evidence="2" type="ORF">Ahy_A04g019058</name>
</gene>
<keyword evidence="3" id="KW-1185">Reference proteome</keyword>
<dbReference type="PANTHER" id="PTHR46929">
    <property type="entry name" value="EXPRESSED PROTEIN"/>
    <property type="match status" value="1"/>
</dbReference>
<dbReference type="Pfam" id="PF12776">
    <property type="entry name" value="Myb_DNA-bind_3"/>
    <property type="match status" value="1"/>
</dbReference>
<evidence type="ECO:0000313" key="3">
    <source>
        <dbReference type="Proteomes" id="UP000289738"/>
    </source>
</evidence>
<accession>A0A445DF66</accession>
<dbReference type="EMBL" id="SDMP01000004">
    <property type="protein sequence ID" value="RYR61828.1"/>
    <property type="molecule type" value="Genomic_DNA"/>
</dbReference>
<feature type="domain" description="Myb/SANT-like" evidence="1">
    <location>
        <begin position="34"/>
        <end position="102"/>
    </location>
</feature>
<evidence type="ECO:0000259" key="1">
    <source>
        <dbReference type="Pfam" id="PF12776"/>
    </source>
</evidence>
<dbReference type="Proteomes" id="UP000289738">
    <property type="component" value="Chromosome A04"/>
</dbReference>